<dbReference type="AlphaFoldDB" id="A0A2I1P8F7"/>
<name>A0A2I1P8F7_9MICO</name>
<dbReference type="Proteomes" id="UP000234206">
    <property type="component" value="Unassembled WGS sequence"/>
</dbReference>
<sequence>MNRFTTLRCAGALLGCALALTVTTACSQEKTDVATWQGEWGHTDKGYTATLSRADGCLKATVDGTEYMAVLPTGSSVDGDTVKTPQKEYELGLEVTIGGWGTSRKEAEDTVSVTIPEPCTDQASRVWLLT</sequence>
<protein>
    <recommendedName>
        <fullName evidence="4">Lipoprotein</fullName>
    </recommendedName>
</protein>
<dbReference type="PROSITE" id="PS51257">
    <property type="entry name" value="PROKAR_LIPOPROTEIN"/>
    <property type="match status" value="1"/>
</dbReference>
<comment type="caution">
    <text evidence="2">The sequence shown here is derived from an EMBL/GenBank/DDBJ whole genome shotgun (WGS) entry which is preliminary data.</text>
</comment>
<evidence type="ECO:0000256" key="1">
    <source>
        <dbReference type="SAM" id="SignalP"/>
    </source>
</evidence>
<dbReference type="OrthoDB" id="9908860at2"/>
<proteinExistence type="predicted"/>
<keyword evidence="1" id="KW-0732">Signal</keyword>
<dbReference type="RefSeq" id="WP_101850071.1">
    <property type="nucleotide sequence ID" value="NZ_PKIZ01000025.1"/>
</dbReference>
<reference evidence="2 3" key="1">
    <citation type="submission" date="2017-12" db="EMBL/GenBank/DDBJ databases">
        <title>Phylogenetic diversity of female urinary microbiome.</title>
        <authorList>
            <person name="Thomas-White K."/>
            <person name="Wolfe A.J."/>
        </authorList>
    </citation>
    <scope>NUCLEOTIDE SEQUENCE [LARGE SCALE GENOMIC DNA]</scope>
    <source>
        <strain evidence="2 3">UMB1298</strain>
    </source>
</reference>
<evidence type="ECO:0000313" key="2">
    <source>
        <dbReference type="EMBL" id="PKZ40882.1"/>
    </source>
</evidence>
<accession>A0A2I1P8F7</accession>
<keyword evidence="3" id="KW-1185">Reference proteome</keyword>
<feature type="signal peptide" evidence="1">
    <location>
        <begin position="1"/>
        <end position="27"/>
    </location>
</feature>
<evidence type="ECO:0008006" key="4">
    <source>
        <dbReference type="Google" id="ProtNLM"/>
    </source>
</evidence>
<feature type="chain" id="PRO_5014193496" description="Lipoprotein" evidence="1">
    <location>
        <begin position="28"/>
        <end position="130"/>
    </location>
</feature>
<dbReference type="EMBL" id="PKIZ01000025">
    <property type="protein sequence ID" value="PKZ40882.1"/>
    <property type="molecule type" value="Genomic_DNA"/>
</dbReference>
<organism evidence="2 3">
    <name type="scientific">Kytococcus schroeteri</name>
    <dbReference type="NCBI Taxonomy" id="138300"/>
    <lineage>
        <taxon>Bacteria</taxon>
        <taxon>Bacillati</taxon>
        <taxon>Actinomycetota</taxon>
        <taxon>Actinomycetes</taxon>
        <taxon>Micrococcales</taxon>
        <taxon>Kytococcaceae</taxon>
        <taxon>Kytococcus</taxon>
    </lineage>
</organism>
<evidence type="ECO:0000313" key="3">
    <source>
        <dbReference type="Proteomes" id="UP000234206"/>
    </source>
</evidence>
<gene>
    <name evidence="2" type="ORF">CYJ76_10705</name>
</gene>